<evidence type="ECO:0000259" key="3">
    <source>
        <dbReference type="PROSITE" id="PS50195"/>
    </source>
</evidence>
<proteinExistence type="predicted"/>
<evidence type="ECO:0000313" key="5">
    <source>
        <dbReference type="Proteomes" id="UP000006671"/>
    </source>
</evidence>
<dbReference type="Proteomes" id="UP000006671">
    <property type="component" value="Unassembled WGS sequence"/>
</dbReference>
<protein>
    <submittedName>
        <fullName evidence="4">PX domain-containing protein</fullName>
    </submittedName>
</protein>
<dbReference type="SMART" id="SM00312">
    <property type="entry name" value="PX"/>
    <property type="match status" value="1"/>
</dbReference>
<dbReference type="InParanoid" id="D2VK52"/>
<evidence type="ECO:0000259" key="2">
    <source>
        <dbReference type="PROSITE" id="PS50105"/>
    </source>
</evidence>
<dbReference type="SUPFAM" id="SSF47769">
    <property type="entry name" value="SAM/Pointed domain"/>
    <property type="match status" value="1"/>
</dbReference>
<evidence type="ECO:0000313" key="4">
    <source>
        <dbReference type="EMBL" id="EFC42802.1"/>
    </source>
</evidence>
<feature type="region of interest" description="Disordered" evidence="1">
    <location>
        <begin position="138"/>
        <end position="164"/>
    </location>
</feature>
<dbReference type="VEuPathDB" id="AmoebaDB:NAEGRDRAFT_80263"/>
<accession>D2VK52</accession>
<dbReference type="InterPro" id="IPR001660">
    <property type="entry name" value="SAM"/>
</dbReference>
<dbReference type="PROSITE" id="PS50105">
    <property type="entry name" value="SAM_DOMAIN"/>
    <property type="match status" value="1"/>
</dbReference>
<gene>
    <name evidence="4" type="ORF">NAEGRDRAFT_80263</name>
</gene>
<keyword evidence="5" id="KW-1185">Reference proteome</keyword>
<dbReference type="Gene3D" id="3.30.1520.10">
    <property type="entry name" value="Phox-like domain"/>
    <property type="match status" value="1"/>
</dbReference>
<dbReference type="Pfam" id="PF00787">
    <property type="entry name" value="PX"/>
    <property type="match status" value="1"/>
</dbReference>
<feature type="domain" description="PX" evidence="3">
    <location>
        <begin position="1"/>
        <end position="110"/>
    </location>
</feature>
<dbReference type="AlphaFoldDB" id="D2VK52"/>
<dbReference type="CDD" id="cd06093">
    <property type="entry name" value="PX_domain"/>
    <property type="match status" value="1"/>
</dbReference>
<dbReference type="EMBL" id="GG738877">
    <property type="protein sequence ID" value="EFC42802.1"/>
    <property type="molecule type" value="Genomic_DNA"/>
</dbReference>
<dbReference type="GO" id="GO:0035091">
    <property type="term" value="F:phosphatidylinositol binding"/>
    <property type="evidence" value="ECO:0007669"/>
    <property type="project" value="InterPro"/>
</dbReference>
<dbReference type="InterPro" id="IPR036871">
    <property type="entry name" value="PX_dom_sf"/>
</dbReference>
<dbReference type="SUPFAM" id="SSF64268">
    <property type="entry name" value="PX domain"/>
    <property type="match status" value="1"/>
</dbReference>
<evidence type="ECO:0000256" key="1">
    <source>
        <dbReference type="SAM" id="MobiDB-lite"/>
    </source>
</evidence>
<dbReference type="InterPro" id="IPR013761">
    <property type="entry name" value="SAM/pointed_sf"/>
</dbReference>
<dbReference type="Gene3D" id="1.10.150.50">
    <property type="entry name" value="Transcription Factor, Ets-1"/>
    <property type="match status" value="1"/>
</dbReference>
<dbReference type="OrthoDB" id="76516at2759"/>
<feature type="domain" description="SAM" evidence="2">
    <location>
        <begin position="176"/>
        <end position="229"/>
    </location>
</feature>
<dbReference type="InterPro" id="IPR001683">
    <property type="entry name" value="PX_dom"/>
</dbReference>
<dbReference type="eggNOG" id="ENOG502SEQ2">
    <property type="taxonomic scope" value="Eukaryota"/>
</dbReference>
<name>D2VK52_NAEGR</name>
<sequence length="720" mass="82763">MFDIAIASHTLVTTSTPYVLYCIAIKVDDIAEWSLERRYSQLRDLHTELSYYYQNLPDFPPKYWKGNFKEQKISERQTLLNQYFKTLTRRDDIFKPGMIPLFVLQFFSSPTPVKEAYQNTSIVIRKSSEKLIQNVLGESDKSAASPSSSNNKKEGSSGPRKSGASDLEYEKAINDWSVDDVASWILLLNHQYNSNNSIIQSKFTEVLKTESIDGSVLIYLTTRDFVKMGTRISVQTTPQVNSAVSDAFASVIIENILRVKEQQTESGLYRIDKRDEMNDEDEDYEDDRTPSYMTTTTTTTTAQANDDYDDDDDDDLKQDLIGTVVTGSTTSRSDTTSISTPTGQSFSGRICPEFNLDSELTKEEQESYSYCMKKIMNLKDPVPESIRRRLCQDLVIPQRFKFKYLNPSSIPQEVLMMNSRRKEGPYLKIKLIITELGEGFTHRTIRRLGSLVGHNEIKSSEFGLFHSSLIIGPVQLEWTDNSIVVPRKEKSSSKAVFAVDVCKIRGQENLNDVYDKLAHFCTFWNGHRLYVQKDTNCQHFVVELLKAIGVYNQFKKNIESTILGKYLNRLREYGTCEMSYIIPEHLAQRMLKECKDEISSQLKQLLQTSLKGKEIIFDSHCVLDEYYETVLRIEPTYFDLGDHKKEEELLKAYDRAFWLRRQSTKMANDPRVKPLHDPCPFDTNGGANTVKEGAFYLGDYAPEYPVPTTVLNQLKQQRRR</sequence>
<dbReference type="PROSITE" id="PS50195">
    <property type="entry name" value="PX"/>
    <property type="match status" value="1"/>
</dbReference>
<feature type="region of interest" description="Disordered" evidence="1">
    <location>
        <begin position="272"/>
        <end position="311"/>
    </location>
</feature>
<dbReference type="GeneID" id="8862878"/>
<dbReference type="KEGG" id="ngr:NAEGRDRAFT_80263"/>
<dbReference type="OMA" id="CEMSYII"/>
<reference evidence="4 5" key="1">
    <citation type="journal article" date="2010" name="Cell">
        <title>The genome of Naegleria gruberi illuminates early eukaryotic versatility.</title>
        <authorList>
            <person name="Fritz-Laylin L.K."/>
            <person name="Prochnik S.E."/>
            <person name="Ginger M.L."/>
            <person name="Dacks J.B."/>
            <person name="Carpenter M.L."/>
            <person name="Field M.C."/>
            <person name="Kuo A."/>
            <person name="Paredez A."/>
            <person name="Chapman J."/>
            <person name="Pham J."/>
            <person name="Shu S."/>
            <person name="Neupane R."/>
            <person name="Cipriano M."/>
            <person name="Mancuso J."/>
            <person name="Tu H."/>
            <person name="Salamov A."/>
            <person name="Lindquist E."/>
            <person name="Shapiro H."/>
            <person name="Lucas S."/>
            <person name="Grigoriev I.V."/>
            <person name="Cande W.Z."/>
            <person name="Fulton C."/>
            <person name="Rokhsar D.S."/>
            <person name="Dawson S.C."/>
        </authorList>
    </citation>
    <scope>NUCLEOTIDE SEQUENCE [LARGE SCALE GENOMIC DNA]</scope>
    <source>
        <strain evidence="4 5">NEG-M</strain>
    </source>
</reference>
<organism evidence="5">
    <name type="scientific">Naegleria gruberi</name>
    <name type="common">Amoeba</name>
    <dbReference type="NCBI Taxonomy" id="5762"/>
    <lineage>
        <taxon>Eukaryota</taxon>
        <taxon>Discoba</taxon>
        <taxon>Heterolobosea</taxon>
        <taxon>Tetramitia</taxon>
        <taxon>Eutetramitia</taxon>
        <taxon>Vahlkampfiidae</taxon>
        <taxon>Naegleria</taxon>
    </lineage>
</organism>
<feature type="compositionally biased region" description="Acidic residues" evidence="1">
    <location>
        <begin position="277"/>
        <end position="286"/>
    </location>
</feature>
<feature type="compositionally biased region" description="Low complexity" evidence="1">
    <location>
        <begin position="290"/>
        <end position="305"/>
    </location>
</feature>
<dbReference type="RefSeq" id="XP_002675546.1">
    <property type="nucleotide sequence ID" value="XM_002675500.1"/>
</dbReference>